<reference evidence="2 3" key="1">
    <citation type="submission" date="2015-04" db="EMBL/GenBank/DDBJ databases">
        <title>The draft genome sequence of Roseovarius sp.R12b.</title>
        <authorList>
            <person name="Li G."/>
            <person name="Lai Q."/>
            <person name="Shao Z."/>
            <person name="Yan P."/>
        </authorList>
    </citation>
    <scope>NUCLEOTIDE SEQUENCE [LARGE SCALE GENOMIC DNA]</scope>
    <source>
        <strain evidence="2 3">R12B</strain>
    </source>
</reference>
<feature type="coiled-coil region" evidence="1">
    <location>
        <begin position="35"/>
        <end position="140"/>
    </location>
</feature>
<dbReference type="RefSeq" id="WP_057790305.1">
    <property type="nucleotide sequence ID" value="NZ_LAXJ01000002.1"/>
</dbReference>
<proteinExistence type="predicted"/>
<keyword evidence="3" id="KW-1185">Reference proteome</keyword>
<accession>A0A0T5P1E1</accession>
<dbReference type="STRING" id="1641875.XM53_01915"/>
<keyword evidence="1" id="KW-0175">Coiled coil</keyword>
<protein>
    <recommendedName>
        <fullName evidence="4">Colicin transporter</fullName>
    </recommendedName>
</protein>
<sequence length="166" mass="18078">MSEIEELQRRINAALDRIGRGLEAGAGAAADPAELAEVKQALADEKLANEQLEERVKTLRDKRNALEEELEALREQNAQALSRLDGELQSLRRANQQLRDNNVALREANAAGVGEAHLINKSMMAELESLRANRAADRAETSAILSELTAVLEAAETPDTPKSEDA</sequence>
<evidence type="ECO:0000256" key="1">
    <source>
        <dbReference type="SAM" id="Coils"/>
    </source>
</evidence>
<dbReference type="AlphaFoldDB" id="A0A0T5P1E1"/>
<name>A0A0T5P1E1_9RHOB</name>
<dbReference type="OrthoDB" id="7871100at2"/>
<evidence type="ECO:0000313" key="2">
    <source>
        <dbReference type="EMBL" id="KRS14799.1"/>
    </source>
</evidence>
<organism evidence="2 3">
    <name type="scientific">Roseovarius atlanticus</name>
    <dbReference type="NCBI Taxonomy" id="1641875"/>
    <lineage>
        <taxon>Bacteria</taxon>
        <taxon>Pseudomonadati</taxon>
        <taxon>Pseudomonadota</taxon>
        <taxon>Alphaproteobacteria</taxon>
        <taxon>Rhodobacterales</taxon>
        <taxon>Roseobacteraceae</taxon>
        <taxon>Roseovarius</taxon>
    </lineage>
</organism>
<dbReference type="PATRIC" id="fig|1641875.4.peg.1473"/>
<evidence type="ECO:0000313" key="3">
    <source>
        <dbReference type="Proteomes" id="UP000051295"/>
    </source>
</evidence>
<dbReference type="EMBL" id="LAXJ01000002">
    <property type="protein sequence ID" value="KRS14799.1"/>
    <property type="molecule type" value="Genomic_DNA"/>
</dbReference>
<gene>
    <name evidence="2" type="ORF">XM53_01915</name>
</gene>
<dbReference type="Proteomes" id="UP000051295">
    <property type="component" value="Unassembled WGS sequence"/>
</dbReference>
<evidence type="ECO:0008006" key="4">
    <source>
        <dbReference type="Google" id="ProtNLM"/>
    </source>
</evidence>
<comment type="caution">
    <text evidence="2">The sequence shown here is derived from an EMBL/GenBank/DDBJ whole genome shotgun (WGS) entry which is preliminary data.</text>
</comment>